<dbReference type="Proteomes" id="UP001163321">
    <property type="component" value="Chromosome 12"/>
</dbReference>
<evidence type="ECO:0000313" key="2">
    <source>
        <dbReference type="Proteomes" id="UP001163321"/>
    </source>
</evidence>
<keyword evidence="2" id="KW-1185">Reference proteome</keyword>
<comment type="caution">
    <text evidence="1">The sequence shown here is derived from an EMBL/GenBank/DDBJ whole genome shotgun (WGS) entry which is preliminary data.</text>
</comment>
<reference evidence="1 2" key="1">
    <citation type="journal article" date="2022" name="bioRxiv">
        <title>The genome of the oomycete Peronosclerospora sorghi, a cosmopolitan pathogen of maize and sorghum, is inflated with dispersed pseudogenes.</title>
        <authorList>
            <person name="Fletcher K."/>
            <person name="Martin F."/>
            <person name="Isakeit T."/>
            <person name="Cavanaugh K."/>
            <person name="Magill C."/>
            <person name="Michelmore R."/>
        </authorList>
    </citation>
    <scope>NUCLEOTIDE SEQUENCE [LARGE SCALE GENOMIC DNA]</scope>
    <source>
        <strain evidence="1">P6</strain>
    </source>
</reference>
<gene>
    <name evidence="1" type="ORF">PsorP6_011605</name>
</gene>
<evidence type="ECO:0000313" key="1">
    <source>
        <dbReference type="EMBL" id="KAI9918554.1"/>
    </source>
</evidence>
<proteinExistence type="predicted"/>
<organism evidence="1 2">
    <name type="scientific">Peronosclerospora sorghi</name>
    <dbReference type="NCBI Taxonomy" id="230839"/>
    <lineage>
        <taxon>Eukaryota</taxon>
        <taxon>Sar</taxon>
        <taxon>Stramenopiles</taxon>
        <taxon>Oomycota</taxon>
        <taxon>Peronosporomycetes</taxon>
        <taxon>Peronosporales</taxon>
        <taxon>Peronosporaceae</taxon>
        <taxon>Peronosclerospora</taxon>
    </lineage>
</organism>
<name>A0ACC0WII0_9STRA</name>
<dbReference type="EMBL" id="CM047591">
    <property type="protein sequence ID" value="KAI9918554.1"/>
    <property type="molecule type" value="Genomic_DNA"/>
</dbReference>
<accession>A0ACC0WII0</accession>
<protein>
    <submittedName>
        <fullName evidence="1">Uncharacterized protein</fullName>
    </submittedName>
</protein>
<sequence length="87" mass="10337">MDYVEALLLRKAVGSKVRIRHHVFEIKMNNLLKDNKEVKDLAELASYYLFLIWFTPKSWLNIGYQLSEVSIRHQVFEIKMNKLLKGN</sequence>